<dbReference type="SMART" id="SM00304">
    <property type="entry name" value="HAMP"/>
    <property type="match status" value="2"/>
</dbReference>
<evidence type="ECO:0000256" key="3">
    <source>
        <dbReference type="ARBA" id="ARBA00029447"/>
    </source>
</evidence>
<evidence type="ECO:0000259" key="6">
    <source>
        <dbReference type="PROSITE" id="PS50111"/>
    </source>
</evidence>
<dbReference type="RefSeq" id="WP_143142856.1">
    <property type="nucleotide sequence ID" value="NZ_FPJW01000015.1"/>
</dbReference>
<dbReference type="SMART" id="SM00283">
    <property type="entry name" value="MA"/>
    <property type="match status" value="1"/>
</dbReference>
<feature type="domain" description="Methyl-accepting transducer" evidence="6">
    <location>
        <begin position="391"/>
        <end position="627"/>
    </location>
</feature>
<keyword evidence="9" id="KW-1185">Reference proteome</keyword>
<accession>A0A1K1ZYS5</accession>
<keyword evidence="5" id="KW-1133">Transmembrane helix</keyword>
<keyword evidence="2 4" id="KW-0807">Transducer</keyword>
<dbReference type="InterPro" id="IPR004089">
    <property type="entry name" value="MCPsignal_dom"/>
</dbReference>
<evidence type="ECO:0000256" key="2">
    <source>
        <dbReference type="ARBA" id="ARBA00023224"/>
    </source>
</evidence>
<dbReference type="AlphaFoldDB" id="A0A1K1ZYS5"/>
<dbReference type="CDD" id="cd06225">
    <property type="entry name" value="HAMP"/>
    <property type="match status" value="1"/>
</dbReference>
<organism evidence="8 9">
    <name type="scientific">Marinospirillum alkaliphilum DSM 21637</name>
    <dbReference type="NCBI Taxonomy" id="1122209"/>
    <lineage>
        <taxon>Bacteria</taxon>
        <taxon>Pseudomonadati</taxon>
        <taxon>Pseudomonadota</taxon>
        <taxon>Gammaproteobacteria</taxon>
        <taxon>Oceanospirillales</taxon>
        <taxon>Oceanospirillaceae</taxon>
        <taxon>Marinospirillum</taxon>
    </lineage>
</organism>
<dbReference type="EMBL" id="FPJW01000015">
    <property type="protein sequence ID" value="SFX79410.1"/>
    <property type="molecule type" value="Genomic_DNA"/>
</dbReference>
<dbReference type="InterPro" id="IPR003660">
    <property type="entry name" value="HAMP_dom"/>
</dbReference>
<evidence type="ECO:0000256" key="4">
    <source>
        <dbReference type="PROSITE-ProRule" id="PRU00284"/>
    </source>
</evidence>
<evidence type="ECO:0000259" key="7">
    <source>
        <dbReference type="PROSITE" id="PS50885"/>
    </source>
</evidence>
<dbReference type="PROSITE" id="PS50885">
    <property type="entry name" value="HAMP"/>
    <property type="match status" value="1"/>
</dbReference>
<keyword evidence="5" id="KW-0812">Transmembrane</keyword>
<dbReference type="GO" id="GO:0016020">
    <property type="term" value="C:membrane"/>
    <property type="evidence" value="ECO:0007669"/>
    <property type="project" value="UniProtKB-SubCell"/>
</dbReference>
<dbReference type="STRING" id="1122209.SAMN02745752_02895"/>
<comment type="subcellular location">
    <subcellularLocation>
        <location evidence="1">Membrane</location>
    </subcellularLocation>
</comment>
<dbReference type="Gene3D" id="6.10.340.10">
    <property type="match status" value="1"/>
</dbReference>
<proteinExistence type="inferred from homology"/>
<protein>
    <submittedName>
        <fullName evidence="8">Methyl-accepting chemotaxis protein</fullName>
    </submittedName>
</protein>
<dbReference type="SUPFAM" id="SSF58104">
    <property type="entry name" value="Methyl-accepting chemotaxis protein (MCP) signaling domain"/>
    <property type="match status" value="1"/>
</dbReference>
<evidence type="ECO:0000313" key="8">
    <source>
        <dbReference type="EMBL" id="SFX79410.1"/>
    </source>
</evidence>
<dbReference type="GO" id="GO:0007165">
    <property type="term" value="P:signal transduction"/>
    <property type="evidence" value="ECO:0007669"/>
    <property type="project" value="UniProtKB-KW"/>
</dbReference>
<dbReference type="GO" id="GO:0006935">
    <property type="term" value="P:chemotaxis"/>
    <property type="evidence" value="ECO:0007669"/>
    <property type="project" value="UniProtKB-ARBA"/>
</dbReference>
<name>A0A1K1ZYS5_9GAMM</name>
<dbReference type="CDD" id="cd18774">
    <property type="entry name" value="PDC2_HK_sensor"/>
    <property type="match status" value="1"/>
</dbReference>
<dbReference type="Pfam" id="PF00015">
    <property type="entry name" value="MCPsignal"/>
    <property type="match status" value="1"/>
</dbReference>
<dbReference type="OrthoDB" id="2489132at2"/>
<evidence type="ECO:0000313" key="9">
    <source>
        <dbReference type="Proteomes" id="UP000182350"/>
    </source>
</evidence>
<gene>
    <name evidence="8" type="ORF">SAMN02745752_02895</name>
</gene>
<reference evidence="8 9" key="1">
    <citation type="submission" date="2016-11" db="EMBL/GenBank/DDBJ databases">
        <authorList>
            <person name="Jaros S."/>
            <person name="Januszkiewicz K."/>
            <person name="Wedrychowicz H."/>
        </authorList>
    </citation>
    <scope>NUCLEOTIDE SEQUENCE [LARGE SCALE GENOMIC DNA]</scope>
    <source>
        <strain evidence="8 9">DSM 21637</strain>
    </source>
</reference>
<dbReference type="Proteomes" id="UP000182350">
    <property type="component" value="Unassembled WGS sequence"/>
</dbReference>
<feature type="transmembrane region" description="Helical" evidence="5">
    <location>
        <begin position="296"/>
        <end position="318"/>
    </location>
</feature>
<feature type="non-terminal residue" evidence="8">
    <location>
        <position position="639"/>
    </location>
</feature>
<dbReference type="PROSITE" id="PS50111">
    <property type="entry name" value="CHEMOTAXIS_TRANSDUC_2"/>
    <property type="match status" value="1"/>
</dbReference>
<evidence type="ECO:0000256" key="1">
    <source>
        <dbReference type="ARBA" id="ARBA00004370"/>
    </source>
</evidence>
<evidence type="ECO:0000256" key="5">
    <source>
        <dbReference type="SAM" id="Phobius"/>
    </source>
</evidence>
<dbReference type="PANTHER" id="PTHR32089">
    <property type="entry name" value="METHYL-ACCEPTING CHEMOTAXIS PROTEIN MCPB"/>
    <property type="match status" value="1"/>
</dbReference>
<comment type="similarity">
    <text evidence="3">Belongs to the methyl-accepting chemotaxis (MCP) protein family.</text>
</comment>
<dbReference type="Gene3D" id="1.10.287.950">
    <property type="entry name" value="Methyl-accepting chemotaxis protein"/>
    <property type="match status" value="1"/>
</dbReference>
<feature type="domain" description="HAMP" evidence="7">
    <location>
        <begin position="319"/>
        <end position="372"/>
    </location>
</feature>
<sequence>MRTSWNRLSLRSRLFVSFGVLLALMMLFSLSLQSNFHTKARVQSLLQQELPSQLEHLGAEVALRLAPSLQVSRSLAANSYLERWIRQGMPESALSDVQAEMSRVHSQLDAGIVFIAANDGQRIFYHHYQNGQLNRRQMHRSSADDSWYFRYIGTGQPYELNLDSNEFSGEQLQMFVNYSSTGRNSAGEPWSVAGVGINMLQLAEMISDYRLGKNGRASLANRDGIVEVRSPDALIGDLSATAELRSLLGSRNVVVEEIRHAAQDLFVGLIWIPDLQRYLVVEVPRAEFMGPIEQQLYQSLMIGVVLVLLSLMILYPLATSLSRPLVRFQQQLGHITETLDLSQRLETHDQAELGELARQTNSLLERLSKAIHEVFRSSGRLTESANRLAYTAGLVNRNNNLQQEVSQSMAAAVEQMSSSVAEITSTMEELSASSTQIADHSQSVVDVANLTLDNSRKGADAMQQLQQQMTEIHRDNEQSLHEIMELGAKSRQISKVMDLINTLADQTKLIAFNAALEASSAGESGKRFSVVAGEIRRLADSVTDSTREIEDRIQEIQDSISRLVITSEKGSSSIQAGMQVSSATAEDLSALVRAASQTSSAAQQISMSTKQQKTASSQVVIALRDIANASAHNAQSVRN</sequence>
<dbReference type="PANTHER" id="PTHR32089:SF112">
    <property type="entry name" value="LYSOZYME-LIKE PROTEIN-RELATED"/>
    <property type="match status" value="1"/>
</dbReference>
<keyword evidence="5" id="KW-0472">Membrane</keyword>